<evidence type="ECO:0000313" key="2">
    <source>
        <dbReference type="Proteomes" id="UP001165186"/>
    </source>
</evidence>
<organism evidence="1 2">
    <name type="scientific">Neofusicoccum parvum</name>
    <dbReference type="NCBI Taxonomy" id="310453"/>
    <lineage>
        <taxon>Eukaryota</taxon>
        <taxon>Fungi</taxon>
        <taxon>Dikarya</taxon>
        <taxon>Ascomycota</taxon>
        <taxon>Pezizomycotina</taxon>
        <taxon>Dothideomycetes</taxon>
        <taxon>Dothideomycetes incertae sedis</taxon>
        <taxon>Botryosphaeriales</taxon>
        <taxon>Botryosphaeriaceae</taxon>
        <taxon>Neofusicoccum</taxon>
    </lineage>
</organism>
<comment type="caution">
    <text evidence="1">The sequence shown here is derived from an EMBL/GenBank/DDBJ whole genome shotgun (WGS) entry which is preliminary data.</text>
</comment>
<dbReference type="EMBL" id="BSXG01000019">
    <property type="protein sequence ID" value="GME25306.1"/>
    <property type="molecule type" value="Genomic_DNA"/>
</dbReference>
<name>A0ACB5RYV6_9PEZI</name>
<dbReference type="Proteomes" id="UP001165186">
    <property type="component" value="Unassembled WGS sequence"/>
</dbReference>
<gene>
    <name evidence="1" type="primary">g541</name>
    <name evidence="1" type="ORF">NpPPO83_00000541</name>
</gene>
<sequence>MAAPPEKTLENLSGSWVMNKKLSGDTDAVLSLQGVSWFLRKTIGLATVTLNHKHYKDADGVEHIDIDQVITPGLQGTRELRTINWTWRDHKDIVFGAVKGRTRKTRLADVADDEDGRWMKEGWDEATLEKGECIETYVESQDKGWTANQFWGFENVDGERRYVRHVVVKDKSGKKVLRLKIIYDWAGPLPEVPATA</sequence>
<accession>A0ACB5RYV6</accession>
<protein>
    <submittedName>
        <fullName evidence="1">Lccl domain-containing protein</fullName>
    </submittedName>
</protein>
<proteinExistence type="predicted"/>
<keyword evidence="2" id="KW-1185">Reference proteome</keyword>
<evidence type="ECO:0000313" key="1">
    <source>
        <dbReference type="EMBL" id="GME25306.1"/>
    </source>
</evidence>
<reference evidence="1" key="1">
    <citation type="submission" date="2024-09" db="EMBL/GenBank/DDBJ databases">
        <title>Draft Genome Sequences of Neofusicoccum parvum.</title>
        <authorList>
            <person name="Ashida A."/>
            <person name="Camagna M."/>
            <person name="Tanaka A."/>
            <person name="Takemoto D."/>
        </authorList>
    </citation>
    <scope>NUCLEOTIDE SEQUENCE</scope>
    <source>
        <strain evidence="1">PPO83</strain>
    </source>
</reference>